<comment type="similarity">
    <text evidence="3">Belongs to the iron/ascorbate-dependent oxidoreductase family.</text>
</comment>
<protein>
    <recommendedName>
        <fullName evidence="4">Fe2OG dioxygenase domain-containing protein</fullName>
    </recommendedName>
</protein>
<name>A0AAV6Y334_9LAMI</name>
<dbReference type="Pfam" id="PF03171">
    <property type="entry name" value="2OG-FeII_Oxy"/>
    <property type="match status" value="1"/>
</dbReference>
<keyword evidence="6" id="KW-1185">Reference proteome</keyword>
<dbReference type="PANTHER" id="PTHR47991">
    <property type="entry name" value="OXOGLUTARATE/IRON-DEPENDENT DIOXYGENASE"/>
    <property type="match status" value="1"/>
</dbReference>
<evidence type="ECO:0000259" key="4">
    <source>
        <dbReference type="PROSITE" id="PS51471"/>
    </source>
</evidence>
<dbReference type="EMBL" id="WHWC01000002">
    <property type="protein sequence ID" value="KAG8389219.1"/>
    <property type="molecule type" value="Genomic_DNA"/>
</dbReference>
<proteinExistence type="inferred from homology"/>
<organism evidence="5 6">
    <name type="scientific">Buddleja alternifolia</name>
    <dbReference type="NCBI Taxonomy" id="168488"/>
    <lineage>
        <taxon>Eukaryota</taxon>
        <taxon>Viridiplantae</taxon>
        <taxon>Streptophyta</taxon>
        <taxon>Embryophyta</taxon>
        <taxon>Tracheophyta</taxon>
        <taxon>Spermatophyta</taxon>
        <taxon>Magnoliopsida</taxon>
        <taxon>eudicotyledons</taxon>
        <taxon>Gunneridae</taxon>
        <taxon>Pentapetalae</taxon>
        <taxon>asterids</taxon>
        <taxon>lamiids</taxon>
        <taxon>Lamiales</taxon>
        <taxon>Scrophulariaceae</taxon>
        <taxon>Buddlejeae</taxon>
        <taxon>Buddleja</taxon>
    </lineage>
</organism>
<keyword evidence="2 3" id="KW-0408">Iron</keyword>
<feature type="domain" description="Fe2OG dioxygenase" evidence="4">
    <location>
        <begin position="116"/>
        <end position="218"/>
    </location>
</feature>
<evidence type="ECO:0000256" key="2">
    <source>
        <dbReference type="ARBA" id="ARBA00023004"/>
    </source>
</evidence>
<reference evidence="5" key="1">
    <citation type="submission" date="2019-10" db="EMBL/GenBank/DDBJ databases">
        <authorList>
            <person name="Zhang R."/>
            <person name="Pan Y."/>
            <person name="Wang J."/>
            <person name="Ma R."/>
            <person name="Yu S."/>
        </authorList>
    </citation>
    <scope>NUCLEOTIDE SEQUENCE</scope>
    <source>
        <strain evidence="5">LA-IB0</strain>
        <tissue evidence="5">Leaf</tissue>
    </source>
</reference>
<evidence type="ECO:0000313" key="5">
    <source>
        <dbReference type="EMBL" id="KAG8389219.1"/>
    </source>
</evidence>
<dbReference type="SUPFAM" id="SSF51197">
    <property type="entry name" value="Clavaminate synthase-like"/>
    <property type="match status" value="1"/>
</dbReference>
<dbReference type="PROSITE" id="PS51471">
    <property type="entry name" value="FE2OG_OXY"/>
    <property type="match status" value="1"/>
</dbReference>
<dbReference type="PRINTS" id="PR00682">
    <property type="entry name" value="IPNSYNTHASE"/>
</dbReference>
<dbReference type="Proteomes" id="UP000826271">
    <property type="component" value="Unassembled WGS sequence"/>
</dbReference>
<evidence type="ECO:0000313" key="6">
    <source>
        <dbReference type="Proteomes" id="UP000826271"/>
    </source>
</evidence>
<accession>A0AAV6Y334</accession>
<sequence>MKVTNHEVPENVIGEAVNVLKELFSMPTEEITKEANASGWVYMGSTTFAVKGAHLWRDNIKHPCHPLEECLQNWPRKPIRYRDVMSAYIREIRRLGTRILDLISEGLGLENGYLERISRVQFMTASNYPPCPDPTLALGLLKHLDHSLITILFQGNAEGLQVFKDGKWIGVEVVPNSFLVNIGTQLEIISNGKLRSAEHRVVTNSEEARTAIATFINPSPDSIIEPAQTLVNQSNPPLYPPLSFKDFVIASKAFGPYTNSIQNGLPSKNYA</sequence>
<evidence type="ECO:0000256" key="3">
    <source>
        <dbReference type="RuleBase" id="RU003682"/>
    </source>
</evidence>
<dbReference type="GO" id="GO:0016491">
    <property type="term" value="F:oxidoreductase activity"/>
    <property type="evidence" value="ECO:0007669"/>
    <property type="project" value="UniProtKB-KW"/>
</dbReference>
<dbReference type="GO" id="GO:0046872">
    <property type="term" value="F:metal ion binding"/>
    <property type="evidence" value="ECO:0007669"/>
    <property type="project" value="UniProtKB-KW"/>
</dbReference>
<keyword evidence="3" id="KW-0560">Oxidoreductase</keyword>
<comment type="caution">
    <text evidence="5">The sequence shown here is derived from an EMBL/GenBank/DDBJ whole genome shotgun (WGS) entry which is preliminary data.</text>
</comment>
<keyword evidence="1 3" id="KW-0479">Metal-binding</keyword>
<gene>
    <name evidence="5" type="ORF">BUALT_Bualt02G0206100</name>
</gene>
<dbReference type="InterPro" id="IPR044861">
    <property type="entry name" value="IPNS-like_FE2OG_OXY"/>
</dbReference>
<dbReference type="AlphaFoldDB" id="A0AAV6Y334"/>
<dbReference type="InterPro" id="IPR050295">
    <property type="entry name" value="Plant_2OG-oxidoreductases"/>
</dbReference>
<evidence type="ECO:0000256" key="1">
    <source>
        <dbReference type="ARBA" id="ARBA00022723"/>
    </source>
</evidence>
<dbReference type="InterPro" id="IPR027443">
    <property type="entry name" value="IPNS-like_sf"/>
</dbReference>
<dbReference type="Gene3D" id="2.60.120.330">
    <property type="entry name" value="B-lactam Antibiotic, Isopenicillin N Synthase, Chain"/>
    <property type="match status" value="1"/>
</dbReference>
<dbReference type="InterPro" id="IPR005123">
    <property type="entry name" value="Oxoglu/Fe-dep_dioxygenase_dom"/>
</dbReference>